<feature type="region of interest" description="Disordered" evidence="6">
    <location>
        <begin position="327"/>
        <end position="358"/>
    </location>
</feature>
<sequence>MRVVAITTAMGSLALCMVALRLWVRLFLIRSPGLDDVAIVAALICAIVLYAFIILEHQSGLGVPTQDLPNHVASQQMHWLWFSVPFYNLSLILTKLSGVFFFLRIFPPALIQNLGIHLHGITGYFRIMGSSKWVSLLCSNDKLLDMAFIATDIALMITPMPLLSKLQLQRRKKIAVILIFCVGLIVVVISSIRLNELSRMINGDDVSVRNESATVWSSLEVDVSLICACLPPLNPLFSRIFAYLFRPRPLHSSPASNAQSYAMSLTSDRKRSIYDHQIGPEAGVFANDIFFAGPAGYSASISKVDTNQSDAEKEDGIRVVRELRVGSDSRHSPGLVPKDPHDRDLEMASGSSKTGPGIEWDLGDFEFQEYKERMNAPM</sequence>
<evidence type="ECO:0000256" key="6">
    <source>
        <dbReference type="SAM" id="MobiDB-lite"/>
    </source>
</evidence>
<comment type="similarity">
    <text evidence="5">Belongs to the SAT4 family.</text>
</comment>
<evidence type="ECO:0000313" key="9">
    <source>
        <dbReference type="EMBL" id="KAJ5220314.1"/>
    </source>
</evidence>
<dbReference type="PANTHER" id="PTHR33048:SF47">
    <property type="entry name" value="INTEGRAL MEMBRANE PROTEIN-RELATED"/>
    <property type="match status" value="1"/>
</dbReference>
<dbReference type="GeneID" id="83206117"/>
<feature type="domain" description="Rhodopsin" evidence="8">
    <location>
        <begin position="20"/>
        <end position="111"/>
    </location>
</feature>
<dbReference type="InterPro" id="IPR052337">
    <property type="entry name" value="SAT4-like"/>
</dbReference>
<dbReference type="EMBL" id="JAPQKS010000007">
    <property type="protein sequence ID" value="KAJ5220314.1"/>
    <property type="molecule type" value="Genomic_DNA"/>
</dbReference>
<dbReference type="PANTHER" id="PTHR33048">
    <property type="entry name" value="PTH11-LIKE INTEGRAL MEMBRANE PROTEIN (AFU_ORTHOLOGUE AFUA_5G11245)"/>
    <property type="match status" value="1"/>
</dbReference>
<feature type="transmembrane region" description="Helical" evidence="7">
    <location>
        <begin position="36"/>
        <end position="55"/>
    </location>
</feature>
<name>A0A9W9NKD8_9EURO</name>
<reference evidence="9" key="1">
    <citation type="submission" date="2022-11" db="EMBL/GenBank/DDBJ databases">
        <authorList>
            <person name="Petersen C."/>
        </authorList>
    </citation>
    <scope>NUCLEOTIDE SEQUENCE</scope>
    <source>
        <strain evidence="9">IBT 19713</strain>
    </source>
</reference>
<dbReference type="Proteomes" id="UP001150941">
    <property type="component" value="Unassembled WGS sequence"/>
</dbReference>
<protein>
    <recommendedName>
        <fullName evidence="8">Rhodopsin domain-containing protein</fullName>
    </recommendedName>
</protein>
<feature type="transmembrane region" description="Helical" evidence="7">
    <location>
        <begin position="6"/>
        <end position="24"/>
    </location>
</feature>
<keyword evidence="3 7" id="KW-1133">Transmembrane helix</keyword>
<comment type="caution">
    <text evidence="9">The sequence shown here is derived from an EMBL/GenBank/DDBJ whole genome shotgun (WGS) entry which is preliminary data.</text>
</comment>
<feature type="transmembrane region" description="Helical" evidence="7">
    <location>
        <begin position="79"/>
        <end position="103"/>
    </location>
</feature>
<accession>A0A9W9NKD8</accession>
<dbReference type="InterPro" id="IPR049326">
    <property type="entry name" value="Rhodopsin_dom_fungi"/>
</dbReference>
<proteinExistence type="inferred from homology"/>
<feature type="domain" description="Rhodopsin" evidence="8">
    <location>
        <begin position="149"/>
        <end position="239"/>
    </location>
</feature>
<evidence type="ECO:0000256" key="4">
    <source>
        <dbReference type="ARBA" id="ARBA00023136"/>
    </source>
</evidence>
<evidence type="ECO:0000256" key="5">
    <source>
        <dbReference type="ARBA" id="ARBA00038359"/>
    </source>
</evidence>
<evidence type="ECO:0000256" key="2">
    <source>
        <dbReference type="ARBA" id="ARBA00022692"/>
    </source>
</evidence>
<keyword evidence="2 7" id="KW-0812">Transmembrane</keyword>
<feature type="transmembrane region" description="Helical" evidence="7">
    <location>
        <begin position="175"/>
        <end position="194"/>
    </location>
</feature>
<dbReference type="AlphaFoldDB" id="A0A9W9NKD8"/>
<evidence type="ECO:0000256" key="3">
    <source>
        <dbReference type="ARBA" id="ARBA00022989"/>
    </source>
</evidence>
<organism evidence="9 10">
    <name type="scientific">Penicillium chermesinum</name>
    <dbReference type="NCBI Taxonomy" id="63820"/>
    <lineage>
        <taxon>Eukaryota</taxon>
        <taxon>Fungi</taxon>
        <taxon>Dikarya</taxon>
        <taxon>Ascomycota</taxon>
        <taxon>Pezizomycotina</taxon>
        <taxon>Eurotiomycetes</taxon>
        <taxon>Eurotiomycetidae</taxon>
        <taxon>Eurotiales</taxon>
        <taxon>Aspergillaceae</taxon>
        <taxon>Penicillium</taxon>
    </lineage>
</organism>
<evidence type="ECO:0000256" key="1">
    <source>
        <dbReference type="ARBA" id="ARBA00004141"/>
    </source>
</evidence>
<evidence type="ECO:0000259" key="8">
    <source>
        <dbReference type="Pfam" id="PF20684"/>
    </source>
</evidence>
<comment type="subcellular location">
    <subcellularLocation>
        <location evidence="1">Membrane</location>
        <topology evidence="1">Multi-pass membrane protein</topology>
    </subcellularLocation>
</comment>
<dbReference type="GO" id="GO:0016020">
    <property type="term" value="C:membrane"/>
    <property type="evidence" value="ECO:0007669"/>
    <property type="project" value="UniProtKB-SubCell"/>
</dbReference>
<dbReference type="RefSeq" id="XP_058327144.1">
    <property type="nucleotide sequence ID" value="XM_058478814.1"/>
</dbReference>
<keyword evidence="4 7" id="KW-0472">Membrane</keyword>
<dbReference type="OrthoDB" id="10017208at2759"/>
<reference evidence="9" key="2">
    <citation type="journal article" date="2023" name="IMA Fungus">
        <title>Comparative genomic study of the Penicillium genus elucidates a diverse pangenome and 15 lateral gene transfer events.</title>
        <authorList>
            <person name="Petersen C."/>
            <person name="Sorensen T."/>
            <person name="Nielsen M.R."/>
            <person name="Sondergaard T.E."/>
            <person name="Sorensen J.L."/>
            <person name="Fitzpatrick D.A."/>
            <person name="Frisvad J.C."/>
            <person name="Nielsen K.L."/>
        </authorList>
    </citation>
    <scope>NUCLEOTIDE SEQUENCE</scope>
    <source>
        <strain evidence="9">IBT 19713</strain>
    </source>
</reference>
<evidence type="ECO:0000256" key="7">
    <source>
        <dbReference type="SAM" id="Phobius"/>
    </source>
</evidence>
<gene>
    <name evidence="9" type="ORF">N7468_009518</name>
</gene>
<keyword evidence="10" id="KW-1185">Reference proteome</keyword>
<evidence type="ECO:0000313" key="10">
    <source>
        <dbReference type="Proteomes" id="UP001150941"/>
    </source>
</evidence>
<dbReference type="Pfam" id="PF20684">
    <property type="entry name" value="Fung_rhodopsin"/>
    <property type="match status" value="2"/>
</dbReference>